<name>A0A099EUG6_9RHOB</name>
<dbReference type="AlphaFoldDB" id="A0A099EUG6"/>
<evidence type="ECO:0000313" key="3">
    <source>
        <dbReference type="Proteomes" id="UP000029917"/>
    </source>
</evidence>
<dbReference type="STRING" id="690417.IC63_15740"/>
<feature type="domain" description="FHA" evidence="1">
    <location>
        <begin position="24"/>
        <end position="74"/>
    </location>
</feature>
<dbReference type="Gene3D" id="2.60.200.20">
    <property type="match status" value="1"/>
</dbReference>
<dbReference type="Proteomes" id="UP000029917">
    <property type="component" value="Unassembled WGS sequence"/>
</dbReference>
<dbReference type="PROSITE" id="PS50006">
    <property type="entry name" value="FHA_DOMAIN"/>
    <property type="match status" value="1"/>
</dbReference>
<protein>
    <recommendedName>
        <fullName evidence="1">FHA domain-containing protein</fullName>
    </recommendedName>
</protein>
<evidence type="ECO:0000259" key="1">
    <source>
        <dbReference type="PROSITE" id="PS50006"/>
    </source>
</evidence>
<evidence type="ECO:0000313" key="2">
    <source>
        <dbReference type="EMBL" id="KGJ01914.1"/>
    </source>
</evidence>
<reference evidence="2 3" key="1">
    <citation type="submission" date="2014-09" db="EMBL/GenBank/DDBJ databases">
        <authorList>
            <person name="McGinnis J.M."/>
            <person name="Wolfgang W.J."/>
        </authorList>
    </citation>
    <scope>NUCLEOTIDE SEQUENCE [LARGE SCALE GENOMIC DNA]</scope>
    <source>
        <strain evidence="2 3">HAMBI 3106</strain>
    </source>
</reference>
<dbReference type="CDD" id="cd00060">
    <property type="entry name" value="FHA"/>
    <property type="match status" value="1"/>
</dbReference>
<dbReference type="SUPFAM" id="SSF49879">
    <property type="entry name" value="SMAD/FHA domain"/>
    <property type="match status" value="1"/>
</dbReference>
<accession>A0A099EUG6</accession>
<dbReference type="EMBL" id="JRKS01000083">
    <property type="protein sequence ID" value="KGJ01914.1"/>
    <property type="molecule type" value="Genomic_DNA"/>
</dbReference>
<organism evidence="2 3">
    <name type="scientific">Paracoccus sphaerophysae</name>
    <dbReference type="NCBI Taxonomy" id="690417"/>
    <lineage>
        <taxon>Bacteria</taxon>
        <taxon>Pseudomonadati</taxon>
        <taxon>Pseudomonadota</taxon>
        <taxon>Alphaproteobacteria</taxon>
        <taxon>Rhodobacterales</taxon>
        <taxon>Paracoccaceae</taxon>
        <taxon>Paracoccus</taxon>
    </lineage>
</organism>
<sequence>MQIENFLTLENGEAISVAVPETGLTVGRGAGMGWVLPDASLHVSAHHFDVLGHGETWILQDRSTNGTYLQGERQRLDHPHRLRHGDRFQVGPYIVVALIEGPADLPEPPPGWPGGPPLD</sequence>
<keyword evidence="3" id="KW-1185">Reference proteome</keyword>
<reference evidence="2 3" key="2">
    <citation type="submission" date="2014-10" db="EMBL/GenBank/DDBJ databases">
        <title>Paracoccus sanguinis sp. nov., isolated from clinical specimens of New York State patients.</title>
        <authorList>
            <person name="Mingle L.A."/>
            <person name="Cole J.A."/>
            <person name="Lapierre P."/>
            <person name="Musser K.A."/>
        </authorList>
    </citation>
    <scope>NUCLEOTIDE SEQUENCE [LARGE SCALE GENOMIC DNA]</scope>
    <source>
        <strain evidence="2 3">HAMBI 3106</strain>
    </source>
</reference>
<dbReference type="InterPro" id="IPR000253">
    <property type="entry name" value="FHA_dom"/>
</dbReference>
<gene>
    <name evidence="2" type="ORF">IC63_15740</name>
</gene>
<dbReference type="InterPro" id="IPR008984">
    <property type="entry name" value="SMAD_FHA_dom_sf"/>
</dbReference>
<dbReference type="Pfam" id="PF00498">
    <property type="entry name" value="FHA"/>
    <property type="match status" value="1"/>
</dbReference>
<comment type="caution">
    <text evidence="2">The sequence shown here is derived from an EMBL/GenBank/DDBJ whole genome shotgun (WGS) entry which is preliminary data.</text>
</comment>
<proteinExistence type="predicted"/>